<evidence type="ECO:0000313" key="5">
    <source>
        <dbReference type="EMBL" id="CAD9209773.1"/>
    </source>
</evidence>
<name>A0A7S1X5D6_9CHLO</name>
<dbReference type="Pfam" id="PF00233">
    <property type="entry name" value="PDEase_I"/>
    <property type="match status" value="1"/>
</dbReference>
<feature type="domain" description="PDEase" evidence="4">
    <location>
        <begin position="1"/>
        <end position="156"/>
    </location>
</feature>
<dbReference type="GO" id="GO:0004114">
    <property type="term" value="F:3',5'-cyclic-nucleotide phosphodiesterase activity"/>
    <property type="evidence" value="ECO:0007669"/>
    <property type="project" value="InterPro"/>
</dbReference>
<evidence type="ECO:0000256" key="2">
    <source>
        <dbReference type="ARBA" id="ARBA00022801"/>
    </source>
</evidence>
<dbReference type="InterPro" id="IPR036971">
    <property type="entry name" value="PDEase_catalytic_dom_sf"/>
</dbReference>
<dbReference type="EMBL" id="HBGG01023116">
    <property type="protein sequence ID" value="CAD9209773.1"/>
    <property type="molecule type" value="Transcribed_RNA"/>
</dbReference>
<proteinExistence type="predicted"/>
<feature type="compositionally biased region" description="Polar residues" evidence="3">
    <location>
        <begin position="193"/>
        <end position="202"/>
    </location>
</feature>
<dbReference type="GO" id="GO:0007165">
    <property type="term" value="P:signal transduction"/>
    <property type="evidence" value="ECO:0007669"/>
    <property type="project" value="InterPro"/>
</dbReference>
<dbReference type="AlphaFoldDB" id="A0A7S1X5D6"/>
<organism evidence="5">
    <name type="scientific">Tetraselmis chuii</name>
    <dbReference type="NCBI Taxonomy" id="63592"/>
    <lineage>
        <taxon>Eukaryota</taxon>
        <taxon>Viridiplantae</taxon>
        <taxon>Chlorophyta</taxon>
        <taxon>core chlorophytes</taxon>
        <taxon>Chlorodendrophyceae</taxon>
        <taxon>Chlorodendrales</taxon>
        <taxon>Chlorodendraceae</taxon>
        <taxon>Tetraselmis</taxon>
    </lineage>
</organism>
<feature type="compositionally biased region" description="Polar residues" evidence="3">
    <location>
        <begin position="164"/>
        <end position="175"/>
    </location>
</feature>
<dbReference type="Gene3D" id="1.10.1300.10">
    <property type="entry name" value="3'5'-cyclic nucleotide phosphodiesterase, catalytic domain"/>
    <property type="match status" value="1"/>
</dbReference>
<feature type="region of interest" description="Disordered" evidence="3">
    <location>
        <begin position="164"/>
        <end position="202"/>
    </location>
</feature>
<dbReference type="GO" id="GO:0046872">
    <property type="term" value="F:metal ion binding"/>
    <property type="evidence" value="ECO:0007669"/>
    <property type="project" value="UniProtKB-KW"/>
</dbReference>
<dbReference type="PROSITE" id="PS51845">
    <property type="entry name" value="PDEASE_I_2"/>
    <property type="match status" value="1"/>
</dbReference>
<protein>
    <recommendedName>
        <fullName evidence="4">PDEase domain-containing protein</fullName>
    </recommendedName>
</protein>
<dbReference type="InterPro" id="IPR002073">
    <property type="entry name" value="PDEase_catalytic_dom"/>
</dbReference>
<dbReference type="PANTHER" id="PTHR11347">
    <property type="entry name" value="CYCLIC NUCLEOTIDE PHOSPHODIESTERASE"/>
    <property type="match status" value="1"/>
</dbReference>
<sequence>MVIQMVLATDMSRHFDLLSQFETQIVRNQELRRKETAEMWLAMDDSQRRLVMQIPLKIADLGHCSLPMKQHTAWVRRLETEFFLQGDREKAAGLRASPLMDRDHAGLSAAENQVGFFRVMIIPLFRAWVEVFPACLPLLQQAEANLEHYTEAARRSKFDNMSPLSSVGNVSTASPRKSKSAFRLVLGGRKTGDGQQQRSEDV</sequence>
<evidence type="ECO:0000256" key="3">
    <source>
        <dbReference type="SAM" id="MobiDB-lite"/>
    </source>
</evidence>
<evidence type="ECO:0000259" key="4">
    <source>
        <dbReference type="PROSITE" id="PS51845"/>
    </source>
</evidence>
<keyword evidence="2" id="KW-0378">Hydrolase</keyword>
<dbReference type="SUPFAM" id="SSF109604">
    <property type="entry name" value="HD-domain/PDEase-like"/>
    <property type="match status" value="1"/>
</dbReference>
<evidence type="ECO:0000256" key="1">
    <source>
        <dbReference type="ARBA" id="ARBA00022723"/>
    </source>
</evidence>
<reference evidence="5" key="1">
    <citation type="submission" date="2021-01" db="EMBL/GenBank/DDBJ databases">
        <authorList>
            <person name="Corre E."/>
            <person name="Pelletier E."/>
            <person name="Niang G."/>
            <person name="Scheremetjew M."/>
            <person name="Finn R."/>
            <person name="Kale V."/>
            <person name="Holt S."/>
            <person name="Cochrane G."/>
            <person name="Meng A."/>
            <person name="Brown T."/>
            <person name="Cohen L."/>
        </authorList>
    </citation>
    <scope>NUCLEOTIDE SEQUENCE</scope>
    <source>
        <strain evidence="5">PLY429</strain>
    </source>
</reference>
<keyword evidence="1" id="KW-0479">Metal-binding</keyword>
<accession>A0A7S1X5D6</accession>
<gene>
    <name evidence="5" type="ORF">TCHU04912_LOCUS12012</name>
</gene>